<name>A0AB39BLI3_9MICO</name>
<dbReference type="Pfam" id="PF16264">
    <property type="entry name" value="SatD"/>
    <property type="match status" value="1"/>
</dbReference>
<protein>
    <submittedName>
        <fullName evidence="1">SatD family protein</fullName>
    </submittedName>
</protein>
<sequence length="213" mass="22661">MNDTTVAVIIDIVGSRQLTDRRGAQRAIEEAFAGIDRRGLHTQPIRPTVGDEFQALYPSLGAALHATLLARLALPAEVDCRFGLGSGSVSEVGEGAASAAIQDGPGWWRAREAIVEAHEREDGRTPSARSWFRAADDEAGLEALVNAYLLARDHVIGGMNDRARRVTFATMTGRLQGDIASDEGITQSAVSQALRRSGGASLIATIDRLGESL</sequence>
<evidence type="ECO:0000313" key="1">
    <source>
        <dbReference type="EMBL" id="XDI07261.1"/>
    </source>
</evidence>
<dbReference type="AlphaFoldDB" id="A0AB39BLI3"/>
<dbReference type="EMBL" id="CP162511">
    <property type="protein sequence ID" value="XDI07261.1"/>
    <property type="molecule type" value="Genomic_DNA"/>
</dbReference>
<accession>A0AB39BLI3</accession>
<gene>
    <name evidence="1" type="ORF">ABFY20_09215</name>
</gene>
<dbReference type="InterPro" id="IPR032580">
    <property type="entry name" value="SatD"/>
</dbReference>
<organism evidence="1">
    <name type="scientific">Herbiconiux sp. A18JL235</name>
    <dbReference type="NCBI Taxonomy" id="3152363"/>
    <lineage>
        <taxon>Bacteria</taxon>
        <taxon>Bacillati</taxon>
        <taxon>Actinomycetota</taxon>
        <taxon>Actinomycetes</taxon>
        <taxon>Micrococcales</taxon>
        <taxon>Microbacteriaceae</taxon>
        <taxon>Herbiconiux</taxon>
    </lineage>
</organism>
<reference evidence="1" key="1">
    <citation type="submission" date="2024-05" db="EMBL/GenBank/DDBJ databases">
        <title>Herbiconiux sp. A18JL235.</title>
        <authorList>
            <person name="Zhang G."/>
        </authorList>
    </citation>
    <scope>NUCLEOTIDE SEQUENCE</scope>
    <source>
        <strain evidence="1">A18JL235</strain>
    </source>
</reference>
<proteinExistence type="predicted"/>
<dbReference type="RefSeq" id="WP_368499637.1">
    <property type="nucleotide sequence ID" value="NZ_CP162511.1"/>
</dbReference>